<organism evidence="1 2">
    <name type="scientific">Lachnospira pectinoschiza</name>
    <dbReference type="NCBI Taxonomy" id="28052"/>
    <lineage>
        <taxon>Bacteria</taxon>
        <taxon>Bacillati</taxon>
        <taxon>Bacillota</taxon>
        <taxon>Clostridia</taxon>
        <taxon>Lachnospirales</taxon>
        <taxon>Lachnospiraceae</taxon>
        <taxon>Lachnospira</taxon>
    </lineage>
</organism>
<accession>A0A1G9TMT9</accession>
<dbReference type="RefSeq" id="WP_074520704.1">
    <property type="nucleotide sequence ID" value="NZ_FNHZ01000001.1"/>
</dbReference>
<keyword evidence="2" id="KW-1185">Reference proteome</keyword>
<reference evidence="2" key="1">
    <citation type="submission" date="2016-10" db="EMBL/GenBank/DDBJ databases">
        <authorList>
            <person name="Varghese N."/>
            <person name="Submissions S."/>
        </authorList>
    </citation>
    <scope>NUCLEOTIDE SEQUENCE [LARGE SCALE GENOMIC DNA]</scope>
    <source>
        <strain evidence="2">M83</strain>
    </source>
</reference>
<name>A0A1G9TMT9_9FIRM</name>
<dbReference type="AlphaFoldDB" id="A0A1G9TMT9"/>
<dbReference type="EMBL" id="FNHZ01000001">
    <property type="protein sequence ID" value="SDM49067.1"/>
    <property type="molecule type" value="Genomic_DNA"/>
</dbReference>
<evidence type="ECO:0000313" key="1">
    <source>
        <dbReference type="EMBL" id="SDM49067.1"/>
    </source>
</evidence>
<dbReference type="OrthoDB" id="3078708at2"/>
<sequence length="80" mass="9372">MADITNKKAMLLQNLRDAGCDQKMIDTCMNIADQNADAKILPLLQEYRTCQLDRVHREQDKLESLDYLMYQLQKQRLGQI</sequence>
<dbReference type="Proteomes" id="UP000187651">
    <property type="component" value="Unassembled WGS sequence"/>
</dbReference>
<protein>
    <submittedName>
        <fullName evidence="1">Uncharacterized protein</fullName>
    </submittedName>
</protein>
<gene>
    <name evidence="1" type="ORF">SAMN05216544_0419</name>
</gene>
<proteinExistence type="predicted"/>
<evidence type="ECO:0000313" key="2">
    <source>
        <dbReference type="Proteomes" id="UP000187651"/>
    </source>
</evidence>